<feature type="compositionally biased region" description="Low complexity" evidence="1">
    <location>
        <begin position="37"/>
        <end position="55"/>
    </location>
</feature>
<sequence>MATPMLGRFRLRVFTVAGFTSCVLLTFNSASPPPSSTRPSSTQPSSNQPSSTLTSGRSAPIGSGCKFFDLSSSSSGVRAGRGRARGSFDIRSEVEPRKKSSFFTRTTDGENLADLWLWTCFYYSPISQDVRSEA</sequence>
<accession>A0A9N7YQR7</accession>
<evidence type="ECO:0000313" key="2">
    <source>
        <dbReference type="EMBL" id="CAB1436122.1"/>
    </source>
</evidence>
<reference evidence="2" key="1">
    <citation type="submission" date="2020-03" db="EMBL/GenBank/DDBJ databases">
        <authorList>
            <person name="Weist P."/>
        </authorList>
    </citation>
    <scope>NUCLEOTIDE SEQUENCE</scope>
</reference>
<feature type="region of interest" description="Disordered" evidence="1">
    <location>
        <begin position="30"/>
        <end position="102"/>
    </location>
</feature>
<evidence type="ECO:0000313" key="3">
    <source>
        <dbReference type="Proteomes" id="UP001153269"/>
    </source>
</evidence>
<organism evidence="2 3">
    <name type="scientific">Pleuronectes platessa</name>
    <name type="common">European plaice</name>
    <dbReference type="NCBI Taxonomy" id="8262"/>
    <lineage>
        <taxon>Eukaryota</taxon>
        <taxon>Metazoa</taxon>
        <taxon>Chordata</taxon>
        <taxon>Craniata</taxon>
        <taxon>Vertebrata</taxon>
        <taxon>Euteleostomi</taxon>
        <taxon>Actinopterygii</taxon>
        <taxon>Neopterygii</taxon>
        <taxon>Teleostei</taxon>
        <taxon>Neoteleostei</taxon>
        <taxon>Acanthomorphata</taxon>
        <taxon>Carangaria</taxon>
        <taxon>Pleuronectiformes</taxon>
        <taxon>Pleuronectoidei</taxon>
        <taxon>Pleuronectidae</taxon>
        <taxon>Pleuronectes</taxon>
    </lineage>
</organism>
<protein>
    <submittedName>
        <fullName evidence="2">Uncharacterized protein</fullName>
    </submittedName>
</protein>
<keyword evidence="3" id="KW-1185">Reference proteome</keyword>
<proteinExistence type="predicted"/>
<evidence type="ECO:0000256" key="1">
    <source>
        <dbReference type="SAM" id="MobiDB-lite"/>
    </source>
</evidence>
<gene>
    <name evidence="2" type="ORF">PLEPLA_LOCUS24163</name>
</gene>
<comment type="caution">
    <text evidence="2">The sequence shown here is derived from an EMBL/GenBank/DDBJ whole genome shotgun (WGS) entry which is preliminary data.</text>
</comment>
<dbReference type="AlphaFoldDB" id="A0A9N7YQR7"/>
<dbReference type="Proteomes" id="UP001153269">
    <property type="component" value="Unassembled WGS sequence"/>
</dbReference>
<name>A0A9N7YQR7_PLEPL</name>
<feature type="compositionally biased region" description="Basic and acidic residues" evidence="1">
    <location>
        <begin position="86"/>
        <end position="98"/>
    </location>
</feature>
<dbReference type="EMBL" id="CADEAL010001857">
    <property type="protein sequence ID" value="CAB1436122.1"/>
    <property type="molecule type" value="Genomic_DNA"/>
</dbReference>